<keyword evidence="8" id="KW-0998">Cell outer membrane</keyword>
<evidence type="ECO:0000256" key="6">
    <source>
        <dbReference type="ARBA" id="ARBA00022989"/>
    </source>
</evidence>
<dbReference type="AlphaFoldDB" id="A0A250KTV6"/>
<gene>
    <name evidence="13" type="ORF">sS8_3059</name>
</gene>
<evidence type="ECO:0000256" key="2">
    <source>
        <dbReference type="ARBA" id="ARBA00004442"/>
    </source>
</evidence>
<keyword evidence="4" id="KW-1003">Cell membrane</keyword>
<feature type="transmembrane region" description="Helical" evidence="11">
    <location>
        <begin position="41"/>
        <end position="61"/>
    </location>
</feature>
<evidence type="ECO:0000256" key="3">
    <source>
        <dbReference type="ARBA" id="ARBA00008914"/>
    </source>
</evidence>
<evidence type="ECO:0000256" key="5">
    <source>
        <dbReference type="ARBA" id="ARBA00022692"/>
    </source>
</evidence>
<reference evidence="13 14" key="1">
    <citation type="submission" date="2016-12" db="EMBL/GenBank/DDBJ databases">
        <title>Genome sequencing of Methylocaldum marinum.</title>
        <authorList>
            <person name="Takeuchi M."/>
            <person name="Kamagata Y."/>
            <person name="Hiraoka S."/>
            <person name="Oshima K."/>
            <person name="Hattori M."/>
            <person name="Iwasaki W."/>
        </authorList>
    </citation>
    <scope>NUCLEOTIDE SEQUENCE [LARGE SCALE GENOMIC DNA]</scope>
    <source>
        <strain evidence="13 14">S8</strain>
    </source>
</reference>
<feature type="region of interest" description="Disordered" evidence="10">
    <location>
        <begin position="1"/>
        <end position="31"/>
    </location>
</feature>
<keyword evidence="5 11" id="KW-0812">Transmembrane</keyword>
<organism evidence="13 14">
    <name type="scientific">Methylocaldum marinum</name>
    <dbReference type="NCBI Taxonomy" id="1432792"/>
    <lineage>
        <taxon>Bacteria</taxon>
        <taxon>Pseudomonadati</taxon>
        <taxon>Pseudomonadota</taxon>
        <taxon>Gammaproteobacteria</taxon>
        <taxon>Methylococcales</taxon>
        <taxon>Methylococcaceae</taxon>
        <taxon>Methylocaldum</taxon>
    </lineage>
</organism>
<protein>
    <submittedName>
        <fullName evidence="13">OmpA/MotB domain protein</fullName>
    </submittedName>
</protein>
<dbReference type="CDD" id="cd07185">
    <property type="entry name" value="OmpA_C-like"/>
    <property type="match status" value="1"/>
</dbReference>
<dbReference type="RefSeq" id="WP_119630283.1">
    <property type="nucleotide sequence ID" value="NZ_AP017928.1"/>
</dbReference>
<feature type="region of interest" description="Disordered" evidence="10">
    <location>
        <begin position="141"/>
        <end position="161"/>
    </location>
</feature>
<feature type="domain" description="OmpA-like" evidence="12">
    <location>
        <begin position="197"/>
        <end position="317"/>
    </location>
</feature>
<evidence type="ECO:0000313" key="13">
    <source>
        <dbReference type="EMBL" id="BBA35002.1"/>
    </source>
</evidence>
<evidence type="ECO:0000256" key="1">
    <source>
        <dbReference type="ARBA" id="ARBA00004162"/>
    </source>
</evidence>
<evidence type="ECO:0000256" key="4">
    <source>
        <dbReference type="ARBA" id="ARBA00022475"/>
    </source>
</evidence>
<keyword evidence="14" id="KW-1185">Reference proteome</keyword>
<feature type="compositionally biased region" description="Polar residues" evidence="10">
    <location>
        <begin position="1"/>
        <end position="12"/>
    </location>
</feature>
<dbReference type="SUPFAM" id="SSF103088">
    <property type="entry name" value="OmpA-like"/>
    <property type="match status" value="1"/>
</dbReference>
<dbReference type="KEGG" id="mmai:sS8_3059"/>
<comment type="similarity">
    <text evidence="3">Belongs to the MotB family.</text>
</comment>
<evidence type="ECO:0000256" key="7">
    <source>
        <dbReference type="ARBA" id="ARBA00023136"/>
    </source>
</evidence>
<dbReference type="OrthoDB" id="9815217at2"/>
<dbReference type="InterPro" id="IPR006664">
    <property type="entry name" value="OMP_bac"/>
</dbReference>
<accession>A0A250KTV6</accession>
<dbReference type="Proteomes" id="UP000266313">
    <property type="component" value="Chromosome"/>
</dbReference>
<dbReference type="PANTHER" id="PTHR30329">
    <property type="entry name" value="STATOR ELEMENT OF FLAGELLAR MOTOR COMPLEX"/>
    <property type="match status" value="1"/>
</dbReference>
<evidence type="ECO:0000256" key="10">
    <source>
        <dbReference type="SAM" id="MobiDB-lite"/>
    </source>
</evidence>
<evidence type="ECO:0000256" key="9">
    <source>
        <dbReference type="PROSITE-ProRule" id="PRU00473"/>
    </source>
</evidence>
<evidence type="ECO:0000256" key="8">
    <source>
        <dbReference type="ARBA" id="ARBA00023237"/>
    </source>
</evidence>
<dbReference type="InterPro" id="IPR050330">
    <property type="entry name" value="Bact_OuterMem_StrucFunc"/>
</dbReference>
<dbReference type="InterPro" id="IPR036737">
    <property type="entry name" value="OmpA-like_sf"/>
</dbReference>
<sequence length="323" mass="34614">MASNDASATTASRCPGTRRETATDPWGTAAAERPSEQSGWLLSYLDVMTLLFSFFVVLFAYQKALTAESKTARAETAEKSETIAAPMPVTVTPAVIAVSKTITANRDSAASSIEKSTDESRPAKTGIKLYPAYPMQTRVVSSETEDKAERSGEPHPAVPENSWIADIGDSAANAAALLGKAFSDADLSGSVEISATGGEVRLEINDTILFDPARTELKPEGAEVLDRLADALGARDGTIAVEGHTDDRPIATARYRSNWELSTARASTVTRYLIAHGVAPERLRAVGLADTQPRETNHTPEGRARNRRVSVVIFLPRENGLRT</sequence>
<dbReference type="PRINTS" id="PR01021">
    <property type="entry name" value="OMPADOMAIN"/>
</dbReference>
<dbReference type="Gene3D" id="3.30.1330.60">
    <property type="entry name" value="OmpA-like domain"/>
    <property type="match status" value="1"/>
</dbReference>
<dbReference type="InterPro" id="IPR006665">
    <property type="entry name" value="OmpA-like"/>
</dbReference>
<name>A0A250KTV6_9GAMM</name>
<dbReference type="GO" id="GO:0005886">
    <property type="term" value="C:plasma membrane"/>
    <property type="evidence" value="ECO:0007669"/>
    <property type="project" value="UniProtKB-SubCell"/>
</dbReference>
<dbReference type="Pfam" id="PF13677">
    <property type="entry name" value="MotB_plug"/>
    <property type="match status" value="1"/>
</dbReference>
<dbReference type="EMBL" id="AP017928">
    <property type="protein sequence ID" value="BBA35002.1"/>
    <property type="molecule type" value="Genomic_DNA"/>
</dbReference>
<feature type="compositionally biased region" description="Basic and acidic residues" evidence="10">
    <location>
        <begin position="144"/>
        <end position="153"/>
    </location>
</feature>
<keyword evidence="6 11" id="KW-1133">Transmembrane helix</keyword>
<evidence type="ECO:0000256" key="11">
    <source>
        <dbReference type="SAM" id="Phobius"/>
    </source>
</evidence>
<dbReference type="InterPro" id="IPR025713">
    <property type="entry name" value="MotB-like_N_dom"/>
</dbReference>
<dbReference type="Pfam" id="PF00691">
    <property type="entry name" value="OmpA"/>
    <property type="match status" value="1"/>
</dbReference>
<dbReference type="PANTHER" id="PTHR30329:SF21">
    <property type="entry name" value="LIPOPROTEIN YIAD-RELATED"/>
    <property type="match status" value="1"/>
</dbReference>
<proteinExistence type="inferred from homology"/>
<keyword evidence="7 9" id="KW-0472">Membrane</keyword>
<comment type="subcellular location">
    <subcellularLocation>
        <location evidence="1">Cell membrane</location>
        <topology evidence="1">Single-pass membrane protein</topology>
    </subcellularLocation>
    <subcellularLocation>
        <location evidence="2">Cell outer membrane</location>
    </subcellularLocation>
</comment>
<evidence type="ECO:0000259" key="12">
    <source>
        <dbReference type="PROSITE" id="PS51123"/>
    </source>
</evidence>
<dbReference type="PROSITE" id="PS51123">
    <property type="entry name" value="OMPA_2"/>
    <property type="match status" value="1"/>
</dbReference>
<dbReference type="GO" id="GO:0009279">
    <property type="term" value="C:cell outer membrane"/>
    <property type="evidence" value="ECO:0007669"/>
    <property type="project" value="UniProtKB-SubCell"/>
</dbReference>
<evidence type="ECO:0000313" key="14">
    <source>
        <dbReference type="Proteomes" id="UP000266313"/>
    </source>
</evidence>